<dbReference type="Gene3D" id="3.40.50.150">
    <property type="entry name" value="Vaccinia Virus protein VP39"/>
    <property type="match status" value="1"/>
</dbReference>
<name>A0A1H7YVW3_9RHOB</name>
<comment type="catalytic activity">
    <reaction evidence="6">
        <text>guanosine(527) in 16S rRNA + S-adenosyl-L-methionine = N(7)-methylguanosine(527) in 16S rRNA + S-adenosyl-L-homocysteine</text>
        <dbReference type="Rhea" id="RHEA:42732"/>
        <dbReference type="Rhea" id="RHEA-COMP:10209"/>
        <dbReference type="Rhea" id="RHEA-COMP:10210"/>
        <dbReference type="ChEBI" id="CHEBI:57856"/>
        <dbReference type="ChEBI" id="CHEBI:59789"/>
        <dbReference type="ChEBI" id="CHEBI:74269"/>
        <dbReference type="ChEBI" id="CHEBI:74480"/>
        <dbReference type="EC" id="2.1.1.170"/>
    </reaction>
</comment>
<keyword evidence="2 6" id="KW-0698">rRNA processing</keyword>
<keyword evidence="4 6" id="KW-0808">Transferase</keyword>
<evidence type="ECO:0000256" key="6">
    <source>
        <dbReference type="HAMAP-Rule" id="MF_00074"/>
    </source>
</evidence>
<organism evidence="7 8">
    <name type="scientific">Gemmobacter aquatilis</name>
    <dbReference type="NCBI Taxonomy" id="933059"/>
    <lineage>
        <taxon>Bacteria</taxon>
        <taxon>Pseudomonadati</taxon>
        <taxon>Pseudomonadota</taxon>
        <taxon>Alphaproteobacteria</taxon>
        <taxon>Rhodobacterales</taxon>
        <taxon>Paracoccaceae</taxon>
        <taxon>Gemmobacter</taxon>
    </lineage>
</organism>
<dbReference type="EC" id="2.1.1.170" evidence="6"/>
<proteinExistence type="inferred from homology"/>
<dbReference type="GO" id="GO:0005829">
    <property type="term" value="C:cytosol"/>
    <property type="evidence" value="ECO:0007669"/>
    <property type="project" value="TreeGrafter"/>
</dbReference>
<evidence type="ECO:0000256" key="2">
    <source>
        <dbReference type="ARBA" id="ARBA00022552"/>
    </source>
</evidence>
<evidence type="ECO:0000256" key="5">
    <source>
        <dbReference type="ARBA" id="ARBA00022691"/>
    </source>
</evidence>
<evidence type="ECO:0000313" key="8">
    <source>
        <dbReference type="Proteomes" id="UP000198761"/>
    </source>
</evidence>
<dbReference type="Pfam" id="PF02527">
    <property type="entry name" value="GidB"/>
    <property type="match status" value="1"/>
</dbReference>
<evidence type="ECO:0000256" key="4">
    <source>
        <dbReference type="ARBA" id="ARBA00022679"/>
    </source>
</evidence>
<comment type="function">
    <text evidence="6">Specifically methylates the N7 position of guanine in position 527 of 16S rRNA.</text>
</comment>
<dbReference type="InterPro" id="IPR003682">
    <property type="entry name" value="rRNA_ssu_MeTfrase_G"/>
</dbReference>
<protein>
    <recommendedName>
        <fullName evidence="6">Ribosomal RNA small subunit methyltransferase G</fullName>
        <ecNumber evidence="6">2.1.1.170</ecNumber>
    </recommendedName>
    <alternativeName>
        <fullName evidence="6">16S rRNA 7-methylguanosine methyltransferase</fullName>
        <shortName evidence="6">16S rRNA m7G methyltransferase</shortName>
    </alternativeName>
</protein>
<dbReference type="STRING" id="933059.SAMN04488103_101319"/>
<dbReference type="OrthoDB" id="9808773at2"/>
<reference evidence="7 8" key="1">
    <citation type="submission" date="2016-10" db="EMBL/GenBank/DDBJ databases">
        <authorList>
            <person name="de Groot N.N."/>
        </authorList>
    </citation>
    <scope>NUCLEOTIDE SEQUENCE [LARGE SCALE GENOMIC DNA]</scope>
    <source>
        <strain evidence="7 8">DSM 3857</strain>
    </source>
</reference>
<keyword evidence="3 6" id="KW-0489">Methyltransferase</keyword>
<dbReference type="Proteomes" id="UP000198761">
    <property type="component" value="Unassembled WGS sequence"/>
</dbReference>
<dbReference type="SUPFAM" id="SSF53335">
    <property type="entry name" value="S-adenosyl-L-methionine-dependent methyltransferases"/>
    <property type="match status" value="1"/>
</dbReference>
<sequence>MMAGDLPLDVSRETLAKLEIYVEMLRKWNVAINLVAKSTLEDLWQRHIVDSAQLAEHFGDVTGTWLDLGSGGGLPGLVLAIIAQGQGRDLHFHLVESDLRKATFLRQVAQRLELPVTVSAVRIESLAPQNADVISARALAPLKVLCSHAARHMAADGFAIFPKGSHAAAEIDEARAIWDFTVETYPSLTNADAEVIKVKNIRHV</sequence>
<dbReference type="InterPro" id="IPR029063">
    <property type="entry name" value="SAM-dependent_MTases_sf"/>
</dbReference>
<comment type="similarity">
    <text evidence="6">Belongs to the methyltransferase superfamily. RNA methyltransferase RsmG family.</text>
</comment>
<dbReference type="PANTHER" id="PTHR31760">
    <property type="entry name" value="S-ADENOSYL-L-METHIONINE-DEPENDENT METHYLTRANSFERASES SUPERFAMILY PROTEIN"/>
    <property type="match status" value="1"/>
</dbReference>
<dbReference type="EMBL" id="FOCE01000001">
    <property type="protein sequence ID" value="SEM50051.1"/>
    <property type="molecule type" value="Genomic_DNA"/>
</dbReference>
<evidence type="ECO:0000256" key="3">
    <source>
        <dbReference type="ARBA" id="ARBA00022603"/>
    </source>
</evidence>
<feature type="binding site" evidence="6">
    <location>
        <begin position="123"/>
        <end position="124"/>
    </location>
    <ligand>
        <name>S-adenosyl-L-methionine</name>
        <dbReference type="ChEBI" id="CHEBI:59789"/>
    </ligand>
</feature>
<feature type="binding site" evidence="6">
    <location>
        <position position="137"/>
    </location>
    <ligand>
        <name>S-adenosyl-L-methionine</name>
        <dbReference type="ChEBI" id="CHEBI:59789"/>
    </ligand>
</feature>
<feature type="binding site" evidence="6">
    <location>
        <position position="74"/>
    </location>
    <ligand>
        <name>S-adenosyl-L-methionine</name>
        <dbReference type="ChEBI" id="CHEBI:59789"/>
    </ligand>
</feature>
<evidence type="ECO:0000313" key="7">
    <source>
        <dbReference type="EMBL" id="SEM50051.1"/>
    </source>
</evidence>
<keyword evidence="1 6" id="KW-0963">Cytoplasm</keyword>
<dbReference type="NCBIfam" id="TIGR00138">
    <property type="entry name" value="rsmG_gidB"/>
    <property type="match status" value="1"/>
</dbReference>
<keyword evidence="8" id="KW-1185">Reference proteome</keyword>
<evidence type="ECO:0000256" key="1">
    <source>
        <dbReference type="ARBA" id="ARBA00022490"/>
    </source>
</evidence>
<accession>A0A1H7YVW3</accession>
<keyword evidence="5 6" id="KW-0949">S-adenosyl-L-methionine</keyword>
<dbReference type="PIRSF" id="PIRSF003078">
    <property type="entry name" value="GidB"/>
    <property type="match status" value="1"/>
</dbReference>
<dbReference type="PANTHER" id="PTHR31760:SF0">
    <property type="entry name" value="S-ADENOSYL-L-METHIONINE-DEPENDENT METHYLTRANSFERASES SUPERFAMILY PROTEIN"/>
    <property type="match status" value="1"/>
</dbReference>
<comment type="caution">
    <text evidence="6">Lacks conserved residue(s) required for the propagation of feature annotation.</text>
</comment>
<dbReference type="HAMAP" id="MF_00074">
    <property type="entry name" value="16SrRNA_methyltr_G"/>
    <property type="match status" value="1"/>
</dbReference>
<gene>
    <name evidence="6" type="primary">rsmG</name>
    <name evidence="7" type="ORF">SAMN04488103_101319</name>
</gene>
<dbReference type="RefSeq" id="WP_091295791.1">
    <property type="nucleotide sequence ID" value="NZ_FOCE01000001.1"/>
</dbReference>
<feature type="binding site" evidence="6">
    <location>
        <position position="69"/>
    </location>
    <ligand>
        <name>S-adenosyl-L-methionine</name>
        <dbReference type="ChEBI" id="CHEBI:59789"/>
    </ligand>
</feature>
<dbReference type="GO" id="GO:0070043">
    <property type="term" value="F:rRNA (guanine-N7-)-methyltransferase activity"/>
    <property type="evidence" value="ECO:0007669"/>
    <property type="project" value="UniProtKB-UniRule"/>
</dbReference>
<dbReference type="AlphaFoldDB" id="A0A1H7YVW3"/>
<comment type="subcellular location">
    <subcellularLocation>
        <location evidence="6">Cytoplasm</location>
    </subcellularLocation>
</comment>